<dbReference type="AlphaFoldDB" id="A0A3N1CZU2"/>
<proteinExistence type="predicted"/>
<dbReference type="InterPro" id="IPR024053">
    <property type="entry name" value="VHL_beta_dom"/>
</dbReference>
<protein>
    <submittedName>
        <fullName evidence="2">von Hippel-Lindau disease tumor suppressor protein</fullName>
    </submittedName>
</protein>
<evidence type="ECO:0000313" key="3">
    <source>
        <dbReference type="Proteomes" id="UP000272400"/>
    </source>
</evidence>
<sequence>MGGILGVALLIVVLLNVVKLEEANQLAGVVGSIAAVVGLAVSLRSMPRRGHVRRHGSDLQPLSVQLEGSLRSGVGVSTFVEFVNTGDEVVSIHWLDTEGNRVLYRRLDPGESYEQQTFVTHPWLVCGEQAGPIAIFQPAETRARALITYRRSH</sequence>
<dbReference type="EMBL" id="RJKE01000001">
    <property type="protein sequence ID" value="ROO86766.1"/>
    <property type="molecule type" value="Genomic_DNA"/>
</dbReference>
<gene>
    <name evidence="2" type="ORF">EDD29_4346</name>
</gene>
<accession>A0A3N1CZU2</accession>
<dbReference type="InterPro" id="IPR037140">
    <property type="entry name" value="VHL_beta_dom_sf"/>
</dbReference>
<organism evidence="2 3">
    <name type="scientific">Actinocorallia herbida</name>
    <dbReference type="NCBI Taxonomy" id="58109"/>
    <lineage>
        <taxon>Bacteria</taxon>
        <taxon>Bacillati</taxon>
        <taxon>Actinomycetota</taxon>
        <taxon>Actinomycetes</taxon>
        <taxon>Streptosporangiales</taxon>
        <taxon>Thermomonosporaceae</taxon>
        <taxon>Actinocorallia</taxon>
    </lineage>
</organism>
<evidence type="ECO:0000259" key="1">
    <source>
        <dbReference type="Pfam" id="PF01847"/>
    </source>
</evidence>
<dbReference type="Pfam" id="PF01847">
    <property type="entry name" value="VHL"/>
    <property type="match status" value="1"/>
</dbReference>
<dbReference type="Proteomes" id="UP000272400">
    <property type="component" value="Unassembled WGS sequence"/>
</dbReference>
<feature type="domain" description="von Hippel-Lindau disease tumour suppressor beta" evidence="1">
    <location>
        <begin position="78"/>
        <end position="125"/>
    </location>
</feature>
<dbReference type="InterPro" id="IPR036208">
    <property type="entry name" value="VHL_sf"/>
</dbReference>
<name>A0A3N1CZU2_9ACTN</name>
<dbReference type="Gene3D" id="2.60.40.780">
    <property type="entry name" value="von Hippel-Lindau disease tumour suppressor, beta domain"/>
    <property type="match status" value="1"/>
</dbReference>
<reference evidence="2 3" key="1">
    <citation type="submission" date="2018-11" db="EMBL/GenBank/DDBJ databases">
        <title>Sequencing the genomes of 1000 actinobacteria strains.</title>
        <authorList>
            <person name="Klenk H.-P."/>
        </authorList>
    </citation>
    <scope>NUCLEOTIDE SEQUENCE [LARGE SCALE GENOMIC DNA]</scope>
    <source>
        <strain evidence="2 3">DSM 44254</strain>
    </source>
</reference>
<comment type="caution">
    <text evidence="2">The sequence shown here is derived from an EMBL/GenBank/DDBJ whole genome shotgun (WGS) entry which is preliminary data.</text>
</comment>
<dbReference type="SUPFAM" id="SSF49468">
    <property type="entry name" value="VHL"/>
    <property type="match status" value="1"/>
</dbReference>
<evidence type="ECO:0000313" key="2">
    <source>
        <dbReference type="EMBL" id="ROO86766.1"/>
    </source>
</evidence>
<keyword evidence="3" id="KW-1185">Reference proteome</keyword>